<feature type="domain" description="BPTI/Kunitz inhibitor" evidence="5">
    <location>
        <begin position="25"/>
        <end position="75"/>
    </location>
</feature>
<keyword evidence="1" id="KW-0646">Protease inhibitor</keyword>
<dbReference type="InterPro" id="IPR036880">
    <property type="entry name" value="Kunitz_BPTI_sf"/>
</dbReference>
<dbReference type="InterPro" id="IPR001881">
    <property type="entry name" value="EGF-like_Ca-bd_dom"/>
</dbReference>
<feature type="domain" description="BPTI/Kunitz inhibitor" evidence="5">
    <location>
        <begin position="210"/>
        <end position="266"/>
    </location>
</feature>
<dbReference type="PROSITE" id="PS01187">
    <property type="entry name" value="EGF_CA"/>
    <property type="match status" value="1"/>
</dbReference>
<reference evidence="7" key="1">
    <citation type="submission" date="2024-02" db="UniProtKB">
        <authorList>
            <consortium name="WormBaseParasite"/>
        </authorList>
    </citation>
    <scope>IDENTIFICATION</scope>
</reference>
<organism evidence="6 7">
    <name type="scientific">Mesorhabditis belari</name>
    <dbReference type="NCBI Taxonomy" id="2138241"/>
    <lineage>
        <taxon>Eukaryota</taxon>
        <taxon>Metazoa</taxon>
        <taxon>Ecdysozoa</taxon>
        <taxon>Nematoda</taxon>
        <taxon>Chromadorea</taxon>
        <taxon>Rhabditida</taxon>
        <taxon>Rhabditina</taxon>
        <taxon>Rhabditomorpha</taxon>
        <taxon>Rhabditoidea</taxon>
        <taxon>Rhabditidae</taxon>
        <taxon>Mesorhabditinae</taxon>
        <taxon>Mesorhabditis</taxon>
    </lineage>
</organism>
<dbReference type="InterPro" id="IPR000152">
    <property type="entry name" value="EGF-type_Asp/Asn_hydroxyl_site"/>
</dbReference>
<dbReference type="CDD" id="cd00054">
    <property type="entry name" value="EGF_CA"/>
    <property type="match status" value="1"/>
</dbReference>
<dbReference type="GO" id="GO:0004867">
    <property type="term" value="F:serine-type endopeptidase inhibitor activity"/>
    <property type="evidence" value="ECO:0007669"/>
    <property type="project" value="UniProtKB-KW"/>
</dbReference>
<evidence type="ECO:0000313" key="6">
    <source>
        <dbReference type="Proteomes" id="UP000887575"/>
    </source>
</evidence>
<dbReference type="PROSITE" id="PS00280">
    <property type="entry name" value="BPTI_KUNITZ_1"/>
    <property type="match status" value="1"/>
</dbReference>
<dbReference type="PROSITE" id="PS50279">
    <property type="entry name" value="BPTI_KUNITZ_2"/>
    <property type="match status" value="5"/>
</dbReference>
<evidence type="ECO:0000313" key="7">
    <source>
        <dbReference type="WBParaSite" id="MBELARI_LOCUS20826"/>
    </source>
</evidence>
<dbReference type="InterPro" id="IPR020901">
    <property type="entry name" value="Prtase_inh_Kunz-CS"/>
</dbReference>
<feature type="domain" description="BPTI/Kunitz inhibitor" evidence="5">
    <location>
        <begin position="516"/>
        <end position="572"/>
    </location>
</feature>
<dbReference type="AlphaFoldDB" id="A0AAF3F2U5"/>
<evidence type="ECO:0000256" key="1">
    <source>
        <dbReference type="ARBA" id="ARBA00022690"/>
    </source>
</evidence>
<dbReference type="PANTHER" id="PTHR10083">
    <property type="entry name" value="KUNITZ-TYPE PROTEASE INHIBITOR-RELATED"/>
    <property type="match status" value="1"/>
</dbReference>
<evidence type="ECO:0000259" key="5">
    <source>
        <dbReference type="PROSITE" id="PS50279"/>
    </source>
</evidence>
<dbReference type="SMART" id="SM00179">
    <property type="entry name" value="EGF_CA"/>
    <property type="match status" value="1"/>
</dbReference>
<sequence length="781" mass="89451">MFLQNFLFLLLCQIFLTCYGHENPCQFPMLKGPCLQSLFRYYYDMETDECKKFTYSGCGGNPNRFIRRQQCRQKCVKDQNKRDSDLAADLTSSSRNPVLERIYKAQRNEAQQPQKENQGHLNDDANFALKSSNDVHSTSGCPICDPLYGSCVNGHCECRKGFKLRGKICVDVNECLLPNACPEFSNCTNTFGSFRCDCPDGKCDQAAEVCDEPFDRRLADVCDENVKEKRFYFDSDSSTCKEFVFAGCESKARNLFVDSHTCEKICAAKVKQHYRENLEKNEQKNVVNVKIETGVGKEENEVHGKIEIPKTTTKSPEIEVTTGKTDREEWNPNEDICIKPFDEVLRLECIEATWTEKFFWNHKAKDCEPFWYDTSCDPKDLFGKNFFDTSGNCLKRCNSTKITTTLPITVTSTQASIVTEKTALVSEKEAELLEVPKRRNRFTVPTDSWIWETTTRSADFWSTRSPIISPNETPQPPPKDFPQIPPTLVTFPPKIPAQKEVEIEVEKVDIKPYDPCFDQLDSKLEEDCKGETWEIRWHFNPQKKSCKRFWWGGCESKSKNFFEDAETCKTICGHRFVSESDGGTHFPITQNIENEIVVTTEATTVKTRKPMEIVEELSTDEVTTRTTATSTTTTTTKRPTITDEQKIWLNADFEESLKLSTFAPIQIHETTEFVQKAVDQAPQETTPTNNAKSFDPCLDPFDIKFESDCSEDNWVARSFFDAEKLDCRRFWYGGCSSKSQNLFQDQNSCRLACAHLIPTVHPPSFISLDGVHSNRILIFFF</sequence>
<evidence type="ECO:0000256" key="3">
    <source>
        <dbReference type="ARBA" id="ARBA00023157"/>
    </source>
</evidence>
<protein>
    <submittedName>
        <fullName evidence="7">BPTI/Kunitz inhibitor domain-containing protein</fullName>
    </submittedName>
</protein>
<dbReference type="PANTHER" id="PTHR10083:SF374">
    <property type="entry name" value="BPTI_KUNITZ INHIBITOR DOMAIN-CONTAINING PROTEIN"/>
    <property type="match status" value="1"/>
</dbReference>
<dbReference type="WBParaSite" id="MBELARI_LOCUS20826">
    <property type="protein sequence ID" value="MBELARI_LOCUS20826"/>
    <property type="gene ID" value="MBELARI_LOCUS20826"/>
</dbReference>
<feature type="signal peptide" evidence="4">
    <location>
        <begin position="1"/>
        <end position="20"/>
    </location>
</feature>
<dbReference type="CDD" id="cd00109">
    <property type="entry name" value="Kunitz-type"/>
    <property type="match status" value="1"/>
</dbReference>
<dbReference type="InterPro" id="IPR002223">
    <property type="entry name" value="Kunitz_BPTI"/>
</dbReference>
<dbReference type="PROSITE" id="PS00010">
    <property type="entry name" value="ASX_HYDROXYL"/>
    <property type="match status" value="1"/>
</dbReference>
<dbReference type="GO" id="GO:0005509">
    <property type="term" value="F:calcium ion binding"/>
    <property type="evidence" value="ECO:0007669"/>
    <property type="project" value="InterPro"/>
</dbReference>
<dbReference type="GO" id="GO:0005615">
    <property type="term" value="C:extracellular space"/>
    <property type="evidence" value="ECO:0007669"/>
    <property type="project" value="TreeGrafter"/>
</dbReference>
<dbReference type="SMART" id="SM00131">
    <property type="entry name" value="KU"/>
    <property type="match status" value="5"/>
</dbReference>
<dbReference type="Proteomes" id="UP000887575">
    <property type="component" value="Unassembled WGS sequence"/>
</dbReference>
<keyword evidence="6" id="KW-1185">Reference proteome</keyword>
<feature type="chain" id="PRO_5041950296" evidence="4">
    <location>
        <begin position="21"/>
        <end position="781"/>
    </location>
</feature>
<dbReference type="SUPFAM" id="SSF57362">
    <property type="entry name" value="BPTI-like"/>
    <property type="match status" value="5"/>
</dbReference>
<feature type="domain" description="BPTI/Kunitz inhibitor" evidence="5">
    <location>
        <begin position="697"/>
        <end position="753"/>
    </location>
</feature>
<evidence type="ECO:0000256" key="2">
    <source>
        <dbReference type="ARBA" id="ARBA00022900"/>
    </source>
</evidence>
<evidence type="ECO:0000256" key="4">
    <source>
        <dbReference type="SAM" id="SignalP"/>
    </source>
</evidence>
<dbReference type="SUPFAM" id="SSF57196">
    <property type="entry name" value="EGF/Laminin"/>
    <property type="match status" value="1"/>
</dbReference>
<dbReference type="InterPro" id="IPR050098">
    <property type="entry name" value="TFPI/VKTCI-like"/>
</dbReference>
<dbReference type="Gene3D" id="2.10.25.10">
    <property type="entry name" value="Laminin"/>
    <property type="match status" value="1"/>
</dbReference>
<keyword evidence="3" id="KW-1015">Disulfide bond</keyword>
<feature type="domain" description="BPTI/Kunitz inhibitor" evidence="5">
    <location>
        <begin position="337"/>
        <end position="397"/>
    </location>
</feature>
<dbReference type="Gene3D" id="4.10.410.10">
    <property type="entry name" value="Pancreatic trypsin inhibitor Kunitz domain"/>
    <property type="match status" value="5"/>
</dbReference>
<keyword evidence="4" id="KW-0732">Signal</keyword>
<dbReference type="InterPro" id="IPR018097">
    <property type="entry name" value="EGF_Ca-bd_CS"/>
</dbReference>
<dbReference type="Pfam" id="PF00014">
    <property type="entry name" value="Kunitz_BPTI"/>
    <property type="match status" value="4"/>
</dbReference>
<dbReference type="PRINTS" id="PR00759">
    <property type="entry name" value="BASICPTASE"/>
</dbReference>
<proteinExistence type="predicted"/>
<accession>A0AAF3F2U5</accession>
<dbReference type="CDD" id="cd21630">
    <property type="entry name" value="Kunitz_TAP-like"/>
    <property type="match status" value="1"/>
</dbReference>
<keyword evidence="2" id="KW-0722">Serine protease inhibitor</keyword>
<name>A0AAF3F2U5_9BILA</name>